<evidence type="ECO:0000313" key="1">
    <source>
        <dbReference type="EMBL" id="CZS96534.1"/>
    </source>
</evidence>
<dbReference type="OrthoDB" id="4996552at2759"/>
<gene>
    <name evidence="1" type="ORF">RAG0_05815</name>
</gene>
<sequence>MASFILKDTIPSHLSKDYQPVKEANVQNRPAGAFTNPCSGSDRAGIIASNGAKEGYNSAKQEGGSFESQWYQGKDEDGNAIKFKFHISATASQRPQFVISEIRF</sequence>
<protein>
    <submittedName>
        <fullName evidence="1">Uncharacterized protein</fullName>
    </submittedName>
</protein>
<organism evidence="1 2">
    <name type="scientific">Rhynchosporium agropyri</name>
    <dbReference type="NCBI Taxonomy" id="914238"/>
    <lineage>
        <taxon>Eukaryota</taxon>
        <taxon>Fungi</taxon>
        <taxon>Dikarya</taxon>
        <taxon>Ascomycota</taxon>
        <taxon>Pezizomycotina</taxon>
        <taxon>Leotiomycetes</taxon>
        <taxon>Helotiales</taxon>
        <taxon>Ploettnerulaceae</taxon>
        <taxon>Rhynchosporium</taxon>
    </lineage>
</organism>
<dbReference type="Proteomes" id="UP000178912">
    <property type="component" value="Unassembled WGS sequence"/>
</dbReference>
<name>A0A1E1KIC2_9HELO</name>
<dbReference type="EMBL" id="FJUX01000027">
    <property type="protein sequence ID" value="CZS96534.1"/>
    <property type="molecule type" value="Genomic_DNA"/>
</dbReference>
<evidence type="ECO:0000313" key="2">
    <source>
        <dbReference type="Proteomes" id="UP000178912"/>
    </source>
</evidence>
<keyword evidence="2" id="KW-1185">Reference proteome</keyword>
<proteinExistence type="predicted"/>
<reference evidence="2" key="1">
    <citation type="submission" date="2016-03" db="EMBL/GenBank/DDBJ databases">
        <authorList>
            <person name="Guldener U."/>
        </authorList>
    </citation>
    <scope>NUCLEOTIDE SEQUENCE [LARGE SCALE GENOMIC DNA]</scope>
    <source>
        <strain evidence="2">04CH-RAC-A.6.1</strain>
    </source>
</reference>
<dbReference type="AlphaFoldDB" id="A0A1E1KIC2"/>
<accession>A0A1E1KIC2</accession>